<name>A0A9K3N5N0_HELAN</name>
<evidence type="ECO:0000313" key="1">
    <source>
        <dbReference type="EMBL" id="KAF5787792.1"/>
    </source>
</evidence>
<dbReference type="AlphaFoldDB" id="A0A9K3N5N0"/>
<dbReference type="Proteomes" id="UP000215914">
    <property type="component" value="Unassembled WGS sequence"/>
</dbReference>
<dbReference type="Pfam" id="PF03140">
    <property type="entry name" value="DUF247"/>
    <property type="match status" value="1"/>
</dbReference>
<dbReference type="Gramene" id="mRNA:HanXRQr2_Chr10g0456831">
    <property type="protein sequence ID" value="CDS:HanXRQr2_Chr10g0456831.1"/>
    <property type="gene ID" value="HanXRQr2_Chr10g0456831"/>
</dbReference>
<gene>
    <name evidence="1" type="ORF">HanXRQr2_Chr10g0456831</name>
</gene>
<reference evidence="1" key="2">
    <citation type="submission" date="2020-06" db="EMBL/GenBank/DDBJ databases">
        <title>Helianthus annuus Genome sequencing and assembly Release 2.</title>
        <authorList>
            <person name="Gouzy J."/>
            <person name="Langlade N."/>
            <person name="Munos S."/>
        </authorList>
    </citation>
    <scope>NUCLEOTIDE SEQUENCE</scope>
    <source>
        <tissue evidence="1">Leaves</tissue>
    </source>
</reference>
<evidence type="ECO:0000313" key="2">
    <source>
        <dbReference type="Proteomes" id="UP000215914"/>
    </source>
</evidence>
<dbReference type="EMBL" id="MNCJ02000325">
    <property type="protein sequence ID" value="KAF5787792.1"/>
    <property type="molecule type" value="Genomic_DNA"/>
</dbReference>
<reference evidence="1" key="1">
    <citation type="journal article" date="2017" name="Nature">
        <title>The sunflower genome provides insights into oil metabolism, flowering and Asterid evolution.</title>
        <authorList>
            <person name="Badouin H."/>
            <person name="Gouzy J."/>
            <person name="Grassa C.J."/>
            <person name="Murat F."/>
            <person name="Staton S.E."/>
            <person name="Cottret L."/>
            <person name="Lelandais-Briere C."/>
            <person name="Owens G.L."/>
            <person name="Carrere S."/>
            <person name="Mayjonade B."/>
            <person name="Legrand L."/>
            <person name="Gill N."/>
            <person name="Kane N.C."/>
            <person name="Bowers J.E."/>
            <person name="Hubner S."/>
            <person name="Bellec A."/>
            <person name="Berard A."/>
            <person name="Berges H."/>
            <person name="Blanchet N."/>
            <person name="Boniface M.C."/>
            <person name="Brunel D."/>
            <person name="Catrice O."/>
            <person name="Chaidir N."/>
            <person name="Claudel C."/>
            <person name="Donnadieu C."/>
            <person name="Faraut T."/>
            <person name="Fievet G."/>
            <person name="Helmstetter N."/>
            <person name="King M."/>
            <person name="Knapp S.J."/>
            <person name="Lai Z."/>
            <person name="Le Paslier M.C."/>
            <person name="Lippi Y."/>
            <person name="Lorenzon L."/>
            <person name="Mandel J.R."/>
            <person name="Marage G."/>
            <person name="Marchand G."/>
            <person name="Marquand E."/>
            <person name="Bret-Mestries E."/>
            <person name="Morien E."/>
            <person name="Nambeesan S."/>
            <person name="Nguyen T."/>
            <person name="Pegot-Espagnet P."/>
            <person name="Pouilly N."/>
            <person name="Raftis F."/>
            <person name="Sallet E."/>
            <person name="Schiex T."/>
            <person name="Thomas J."/>
            <person name="Vandecasteele C."/>
            <person name="Vares D."/>
            <person name="Vear F."/>
            <person name="Vautrin S."/>
            <person name="Crespi M."/>
            <person name="Mangin B."/>
            <person name="Burke J.M."/>
            <person name="Salse J."/>
            <person name="Munos S."/>
            <person name="Vincourt P."/>
            <person name="Rieseberg L.H."/>
            <person name="Langlade N.B."/>
        </authorList>
    </citation>
    <scope>NUCLEOTIDE SEQUENCE</scope>
    <source>
        <tissue evidence="1">Leaves</tissue>
    </source>
</reference>
<protein>
    <submittedName>
        <fullName evidence="1">Uncharacterized protein</fullName>
    </submittedName>
</protein>
<keyword evidence="2" id="KW-1185">Reference proteome</keyword>
<organism evidence="1 2">
    <name type="scientific">Helianthus annuus</name>
    <name type="common">Common sunflower</name>
    <dbReference type="NCBI Taxonomy" id="4232"/>
    <lineage>
        <taxon>Eukaryota</taxon>
        <taxon>Viridiplantae</taxon>
        <taxon>Streptophyta</taxon>
        <taxon>Embryophyta</taxon>
        <taxon>Tracheophyta</taxon>
        <taxon>Spermatophyta</taxon>
        <taxon>Magnoliopsida</taxon>
        <taxon>eudicotyledons</taxon>
        <taxon>Gunneridae</taxon>
        <taxon>Pentapetalae</taxon>
        <taxon>asterids</taxon>
        <taxon>campanulids</taxon>
        <taxon>Asterales</taxon>
        <taxon>Asteraceae</taxon>
        <taxon>Asteroideae</taxon>
        <taxon>Heliantheae alliance</taxon>
        <taxon>Heliantheae</taxon>
        <taxon>Helianthus</taxon>
    </lineage>
</organism>
<sequence>MGLMCGLIMNKGDVNYLKSQKVITGDMRADEVVKLFTAMSQSIPVVKTEEKSKLREVIDEINEVYESGIWMKIYLLLKKLARWLLVVLKAIGSFVESSWKIVAFMVSIVTVFVLTYQAYCDSFGCDKKTVTLLPYVFS</sequence>
<dbReference type="InterPro" id="IPR004158">
    <property type="entry name" value="DUF247_pln"/>
</dbReference>
<comment type="caution">
    <text evidence="1">The sequence shown here is derived from an EMBL/GenBank/DDBJ whole genome shotgun (WGS) entry which is preliminary data.</text>
</comment>
<accession>A0A9K3N5N0</accession>
<proteinExistence type="predicted"/>